<evidence type="ECO:0000256" key="4">
    <source>
        <dbReference type="ARBA" id="ARBA00013044"/>
    </source>
</evidence>
<keyword evidence="6" id="KW-0963">Cytoplasm</keyword>
<dbReference type="Pfam" id="PF02383">
    <property type="entry name" value="Syja_N"/>
    <property type="match status" value="1"/>
</dbReference>
<dbReference type="GO" id="GO:0015031">
    <property type="term" value="P:protein transport"/>
    <property type="evidence" value="ECO:0007669"/>
    <property type="project" value="UniProtKB-KW"/>
</dbReference>
<evidence type="ECO:0000256" key="9">
    <source>
        <dbReference type="SAM" id="MobiDB-lite"/>
    </source>
</evidence>
<evidence type="ECO:0000259" key="10">
    <source>
        <dbReference type="PROSITE" id="PS50275"/>
    </source>
</evidence>
<dbReference type="FunFam" id="3.60.10.10:FF:000029">
    <property type="entry name" value="Inositol polyphosphate 5-phosphatase"/>
    <property type="match status" value="1"/>
</dbReference>
<feature type="compositionally biased region" description="Low complexity" evidence="9">
    <location>
        <begin position="1165"/>
        <end position="1180"/>
    </location>
</feature>
<keyword evidence="8" id="KW-0653">Protein transport</keyword>
<dbReference type="GO" id="GO:0046856">
    <property type="term" value="P:phosphatidylinositol dephosphorylation"/>
    <property type="evidence" value="ECO:0007669"/>
    <property type="project" value="InterPro"/>
</dbReference>
<dbReference type="GO" id="GO:0005737">
    <property type="term" value="C:cytoplasm"/>
    <property type="evidence" value="ECO:0007669"/>
    <property type="project" value="UniProtKB-SubCell"/>
</dbReference>
<feature type="compositionally biased region" description="Low complexity" evidence="9">
    <location>
        <begin position="1348"/>
        <end position="1359"/>
    </location>
</feature>
<feature type="compositionally biased region" description="Low complexity" evidence="9">
    <location>
        <begin position="1136"/>
        <end position="1152"/>
    </location>
</feature>
<feature type="compositionally biased region" description="Polar residues" evidence="9">
    <location>
        <begin position="1266"/>
        <end position="1278"/>
    </location>
</feature>
<sequence>MDYTPPASTLWSGLAPSPEKSCQILIREYPHRAIAIASSTHALILRHSPTTSEAIANGSLTSVASARPRSATNSENTASKCMVEFSPRLNKKLLADYRPLTPRPIYGTLGLIAIGRDVFLCVITQASRVATLRPGETVEKIEGVQFFCLNSAEYDDVYAVGDPYDLDPDAASAYAQSLSRRDLAVEHPCLELQKLLGNGTFFYSTDFDVTNRMQDRPADAVAFDIDNFDESFLWNSYMIRPLVEFRSRLQEQERDALDASRILTSAIRGFCKSWAIPQNSAPLRTANSGLPSYLTIVSRLSCKRAGTRFNSRGIDDDGHVANFVETETVYWSPSGVVFSYAQVRGSVPVFWEQQAGLIPGQQKITITRSADGTQPAFDKHFGDLEQAYGAVHVVNLLSASKPGELELTNLYRRGVRNCPLSRPAMGRSGDHALLRETEYDFHAETKGPQGYEAAREIRRYIRDSAEGFAYYLAQETDDMDDQPPSHGSSTPRQRRYVVVLQQEGVFRTNCLDCLDRTNLIQTIISQMAIESFLQHRGEHALSDFWSRHASLWADNGDSLSKTYAGTGALKSSFTRHGKMSLAGAIADVRKSATRLYVNNFADKARQNTIDTLLGRLIGQVPVILYDPISDYVSVELQRRSNEFSTIEKINIWVGTFNLNGRTDGINEDLSPWLCPPELESVQPEIVAVGFQEIVELNPQQIMNSDPTRKQLWEKAIKTTLDQHCERIGGERYVLLRSGQLVGAALCIFVKASALHNIKNVEGGVKKTGLSGMAGNKGAVAIRLDYANTPICFVTAHLAAGFTNYDERNKDYATIYRGLRFQRNRGIDDHDSVIWFGDFNYRIGLGLEEAKECVRQHDLEGLYANDQLNLQMVAGLAFRFYSEARITFMPTYKFDIGSDEYDSSEKARIPAWTDRILRKGTNLRQLCYNSAPLRFSDHRPVYATFECTVSIVNERLRDKISREIYERRKSEVGSDTANLAGAEDTDDEDLIGYDAIEPGLPPASSDRQKWWLDNGKMARSSVSPPKTGSSGINQTILNPKRPSNPYAPTEEPDWVNIPRSESRMSETFSNMSTSPYEHVNHSMLLSTSLTPNSSMPRKLPPPYDPSALPAKIGRMQISEESKNGHFDGPPPPPPPRRQTQNAAAAAAAVPATAGSGPRSGFGFDARSNPSSRSSSPTMSRKPVPPQTSSPILLPPPPPRPSSAASQKTMKSIKSGPPPVARKPAHLTTAPVSPSTSTTNISSTSTTSLHDGLNGLKQDINPELPRRSTANSMPLSKSANTTVQEAPPPPQPPRRTNTSTTSLVPAGGIGLVGLAGQYQQDRKPQLPVPGRKPVSIATAPVTNSPRKHAAPAPQKKAAQTQTLDLLDDDAGMGMEMGGWEALKPS</sequence>
<dbReference type="Gene3D" id="3.60.10.10">
    <property type="entry name" value="Endonuclease/exonuclease/phosphatase"/>
    <property type="match status" value="1"/>
</dbReference>
<dbReference type="EMBL" id="MU853771">
    <property type="protein sequence ID" value="KAK3942740.1"/>
    <property type="molecule type" value="Genomic_DNA"/>
</dbReference>
<dbReference type="InterPro" id="IPR000300">
    <property type="entry name" value="IPPc"/>
</dbReference>
<gene>
    <name evidence="11" type="ORF">QBC46DRAFT_425227</name>
</gene>
<reference evidence="12" key="1">
    <citation type="journal article" date="2023" name="Mol. Phylogenet. Evol.">
        <title>Genome-scale phylogeny and comparative genomics of the fungal order Sordariales.</title>
        <authorList>
            <person name="Hensen N."/>
            <person name="Bonometti L."/>
            <person name="Westerberg I."/>
            <person name="Brannstrom I.O."/>
            <person name="Guillou S."/>
            <person name="Cros-Aarteil S."/>
            <person name="Calhoun S."/>
            <person name="Haridas S."/>
            <person name="Kuo A."/>
            <person name="Mondo S."/>
            <person name="Pangilinan J."/>
            <person name="Riley R."/>
            <person name="LaButti K."/>
            <person name="Andreopoulos B."/>
            <person name="Lipzen A."/>
            <person name="Chen C."/>
            <person name="Yan M."/>
            <person name="Daum C."/>
            <person name="Ng V."/>
            <person name="Clum A."/>
            <person name="Steindorff A."/>
            <person name="Ohm R.A."/>
            <person name="Martin F."/>
            <person name="Silar P."/>
            <person name="Natvig D.O."/>
            <person name="Lalanne C."/>
            <person name="Gautier V."/>
            <person name="Ament-Velasquez S.L."/>
            <person name="Kruys A."/>
            <person name="Hutchinson M.I."/>
            <person name="Powell A.J."/>
            <person name="Barry K."/>
            <person name="Miller A.N."/>
            <person name="Grigoriev I.V."/>
            <person name="Debuchy R."/>
            <person name="Gladieux P."/>
            <person name="Hiltunen Thoren M."/>
            <person name="Johannesson H."/>
        </authorList>
    </citation>
    <scope>NUCLEOTIDE SEQUENCE [LARGE SCALE GENOMIC DNA]</scope>
    <source>
        <strain evidence="12">CBS 340.73</strain>
    </source>
</reference>
<feature type="compositionally biased region" description="Pro residues" evidence="9">
    <location>
        <begin position="1181"/>
        <end position="1199"/>
    </location>
</feature>
<feature type="domain" description="SAC" evidence="10">
    <location>
        <begin position="192"/>
        <end position="565"/>
    </location>
</feature>
<dbReference type="Pfam" id="PF22669">
    <property type="entry name" value="Exo_endo_phos2"/>
    <property type="match status" value="1"/>
</dbReference>
<evidence type="ECO:0000313" key="11">
    <source>
        <dbReference type="EMBL" id="KAK3942740.1"/>
    </source>
</evidence>
<organism evidence="11 12">
    <name type="scientific">Diplogelasinospora grovesii</name>
    <dbReference type="NCBI Taxonomy" id="303347"/>
    <lineage>
        <taxon>Eukaryota</taxon>
        <taxon>Fungi</taxon>
        <taxon>Dikarya</taxon>
        <taxon>Ascomycota</taxon>
        <taxon>Pezizomycotina</taxon>
        <taxon>Sordariomycetes</taxon>
        <taxon>Sordariomycetidae</taxon>
        <taxon>Sordariales</taxon>
        <taxon>Diplogelasinosporaceae</taxon>
        <taxon>Diplogelasinospora</taxon>
    </lineage>
</organism>
<feature type="region of interest" description="Disordered" evidence="9">
    <location>
        <begin position="1016"/>
        <end position="1054"/>
    </location>
</feature>
<dbReference type="GO" id="GO:0004439">
    <property type="term" value="F:phosphatidylinositol-4,5-bisphosphate 5-phosphatase activity"/>
    <property type="evidence" value="ECO:0007669"/>
    <property type="project" value="UniProtKB-EC"/>
</dbReference>
<dbReference type="SMART" id="SM00128">
    <property type="entry name" value="IPPc"/>
    <property type="match status" value="1"/>
</dbReference>
<dbReference type="EC" id="3.1.3.36" evidence="4"/>
<keyword evidence="7" id="KW-0378">Hydrolase</keyword>
<dbReference type="SUPFAM" id="SSF56219">
    <property type="entry name" value="DNase I-like"/>
    <property type="match status" value="1"/>
</dbReference>
<dbReference type="PROSITE" id="PS50275">
    <property type="entry name" value="SAC"/>
    <property type="match status" value="1"/>
</dbReference>
<name>A0AAN6S6Z7_9PEZI</name>
<comment type="similarity">
    <text evidence="3">In the central section; belongs to the inositol 1,4,5-trisphosphate 5-phosphatase family.</text>
</comment>
<keyword evidence="12" id="KW-1185">Reference proteome</keyword>
<evidence type="ECO:0000256" key="8">
    <source>
        <dbReference type="ARBA" id="ARBA00022927"/>
    </source>
</evidence>
<accession>A0AAN6S6Z7</accession>
<dbReference type="PANTHER" id="PTHR11200">
    <property type="entry name" value="INOSITOL 5-PHOSPHATASE"/>
    <property type="match status" value="1"/>
</dbReference>
<dbReference type="GO" id="GO:0043813">
    <property type="term" value="F:phosphatidylinositol-3,5-bisphosphate 5-phosphatase activity"/>
    <property type="evidence" value="ECO:0007669"/>
    <property type="project" value="TreeGrafter"/>
</dbReference>
<protein>
    <recommendedName>
        <fullName evidence="4">phosphoinositide 5-phosphatase</fullName>
        <ecNumber evidence="4">3.1.3.36</ecNumber>
    </recommendedName>
</protein>
<keyword evidence="5" id="KW-0813">Transport</keyword>
<evidence type="ECO:0000256" key="5">
    <source>
        <dbReference type="ARBA" id="ARBA00022448"/>
    </source>
</evidence>
<dbReference type="PANTHER" id="PTHR11200:SF257">
    <property type="entry name" value="PHOSPHOINOSITIDE 5-PHOSPHATASE"/>
    <property type="match status" value="1"/>
</dbReference>
<dbReference type="InterPro" id="IPR002013">
    <property type="entry name" value="SAC_dom"/>
</dbReference>
<dbReference type="InterPro" id="IPR036691">
    <property type="entry name" value="Endo/exonu/phosph_ase_sf"/>
</dbReference>
<dbReference type="GO" id="GO:0016020">
    <property type="term" value="C:membrane"/>
    <property type="evidence" value="ECO:0007669"/>
    <property type="project" value="TreeGrafter"/>
</dbReference>
<evidence type="ECO:0000256" key="2">
    <source>
        <dbReference type="ARBA" id="ARBA00008943"/>
    </source>
</evidence>
<dbReference type="CDD" id="cd09090">
    <property type="entry name" value="INPP5c_ScInp51p-like"/>
    <property type="match status" value="1"/>
</dbReference>
<evidence type="ECO:0000256" key="6">
    <source>
        <dbReference type="ARBA" id="ARBA00022490"/>
    </source>
</evidence>
<evidence type="ECO:0000256" key="7">
    <source>
        <dbReference type="ARBA" id="ARBA00022801"/>
    </source>
</evidence>
<feature type="compositionally biased region" description="Polar residues" evidence="9">
    <location>
        <begin position="1019"/>
        <end position="1036"/>
    </location>
</feature>
<evidence type="ECO:0000256" key="1">
    <source>
        <dbReference type="ARBA" id="ARBA00004496"/>
    </source>
</evidence>
<dbReference type="InterPro" id="IPR046985">
    <property type="entry name" value="IP5"/>
</dbReference>
<evidence type="ECO:0000256" key="3">
    <source>
        <dbReference type="ARBA" id="ARBA00009678"/>
    </source>
</evidence>
<comment type="subcellular location">
    <subcellularLocation>
        <location evidence="1">Cytoplasm</location>
    </subcellularLocation>
</comment>
<comment type="similarity">
    <text evidence="2">Belongs to the synaptojanin family.</text>
</comment>
<feature type="compositionally biased region" description="Low complexity" evidence="9">
    <location>
        <begin position="1226"/>
        <end position="1246"/>
    </location>
</feature>
<feature type="region of interest" description="Disordered" evidence="9">
    <location>
        <begin position="1086"/>
        <end position="1359"/>
    </location>
</feature>
<evidence type="ECO:0000313" key="12">
    <source>
        <dbReference type="Proteomes" id="UP001303473"/>
    </source>
</evidence>
<dbReference type="Proteomes" id="UP001303473">
    <property type="component" value="Unassembled WGS sequence"/>
</dbReference>
<comment type="caution">
    <text evidence="11">The sequence shown here is derived from an EMBL/GenBank/DDBJ whole genome shotgun (WGS) entry which is preliminary data.</text>
</comment>
<proteinExistence type="inferred from homology"/>